<organism evidence="1">
    <name type="scientific">Streptomyces sp. NBC_00119</name>
    <dbReference type="NCBI Taxonomy" id="2975659"/>
    <lineage>
        <taxon>Bacteria</taxon>
        <taxon>Bacillati</taxon>
        <taxon>Actinomycetota</taxon>
        <taxon>Actinomycetes</taxon>
        <taxon>Kitasatosporales</taxon>
        <taxon>Streptomycetaceae</taxon>
        <taxon>Streptomyces</taxon>
    </lineage>
</organism>
<sequence>MRRLTWARAVLAVALGSILVAGPKAPVAHAESRPAECGTDAYPCAGVNWLYEYNFSLGLHPFTTPHDVRSQLTDHFWLFPVAGSGCRGAVRQGDRCSLVGDNPVSVERVGNTYFQITTLPGHSLGDGLHIRFSFSRTLGMHFMTVRAWYDEATTCTNGCGMVSGLLALAVWQVLSDTLKISAFAA</sequence>
<proteinExistence type="predicted"/>
<protein>
    <submittedName>
        <fullName evidence="1">Uncharacterized protein</fullName>
    </submittedName>
</protein>
<evidence type="ECO:0000313" key="1">
    <source>
        <dbReference type="EMBL" id="WTS10945.1"/>
    </source>
</evidence>
<name>A0AAU1TZY6_9ACTN</name>
<reference evidence="1" key="1">
    <citation type="submission" date="2022-10" db="EMBL/GenBank/DDBJ databases">
        <title>The complete genomes of actinobacterial strains from the NBC collection.</title>
        <authorList>
            <person name="Joergensen T.S."/>
            <person name="Alvarez Arevalo M."/>
            <person name="Sterndorff E.B."/>
            <person name="Faurdal D."/>
            <person name="Vuksanovic O."/>
            <person name="Mourched A.-S."/>
            <person name="Charusanti P."/>
            <person name="Shaw S."/>
            <person name="Blin K."/>
            <person name="Weber T."/>
        </authorList>
    </citation>
    <scope>NUCLEOTIDE SEQUENCE</scope>
    <source>
        <strain evidence="1">NBC_00119</strain>
    </source>
</reference>
<gene>
    <name evidence="1" type="ORF">OHU69_07610</name>
</gene>
<accession>A0AAU1TZY6</accession>
<dbReference type="AlphaFoldDB" id="A0AAU1TZY6"/>
<dbReference type="EMBL" id="CP108195">
    <property type="protein sequence ID" value="WTS10945.1"/>
    <property type="molecule type" value="Genomic_DNA"/>
</dbReference>